<evidence type="ECO:0000313" key="1">
    <source>
        <dbReference type="EMBL" id="KAI0027555.1"/>
    </source>
</evidence>
<evidence type="ECO:0000313" key="2">
    <source>
        <dbReference type="Proteomes" id="UP000814128"/>
    </source>
</evidence>
<proteinExistence type="predicted"/>
<comment type="caution">
    <text evidence="1">The sequence shown here is derived from an EMBL/GenBank/DDBJ whole genome shotgun (WGS) entry which is preliminary data.</text>
</comment>
<organism evidence="1 2">
    <name type="scientific">Vararia minispora EC-137</name>
    <dbReference type="NCBI Taxonomy" id="1314806"/>
    <lineage>
        <taxon>Eukaryota</taxon>
        <taxon>Fungi</taxon>
        <taxon>Dikarya</taxon>
        <taxon>Basidiomycota</taxon>
        <taxon>Agaricomycotina</taxon>
        <taxon>Agaricomycetes</taxon>
        <taxon>Russulales</taxon>
        <taxon>Lachnocladiaceae</taxon>
        <taxon>Vararia</taxon>
    </lineage>
</organism>
<reference evidence="1" key="1">
    <citation type="submission" date="2021-02" db="EMBL/GenBank/DDBJ databases">
        <authorList>
            <consortium name="DOE Joint Genome Institute"/>
            <person name="Ahrendt S."/>
            <person name="Looney B.P."/>
            <person name="Miyauchi S."/>
            <person name="Morin E."/>
            <person name="Drula E."/>
            <person name="Courty P.E."/>
            <person name="Chicoki N."/>
            <person name="Fauchery L."/>
            <person name="Kohler A."/>
            <person name="Kuo A."/>
            <person name="Labutti K."/>
            <person name="Pangilinan J."/>
            <person name="Lipzen A."/>
            <person name="Riley R."/>
            <person name="Andreopoulos W."/>
            <person name="He G."/>
            <person name="Johnson J."/>
            <person name="Barry K.W."/>
            <person name="Grigoriev I.V."/>
            <person name="Nagy L."/>
            <person name="Hibbett D."/>
            <person name="Henrissat B."/>
            <person name="Matheny P.B."/>
            <person name="Labbe J."/>
            <person name="Martin F."/>
        </authorList>
    </citation>
    <scope>NUCLEOTIDE SEQUENCE</scope>
    <source>
        <strain evidence="1">EC-137</strain>
    </source>
</reference>
<sequence>MADPTDSPPCPTCKAALVNAHPGQCYYPPVRWTSEQVRAEKEDIASKKAAADKKVVQAQNESMQKLAMLNDKLTSKDIMAAHSAQEGSQECSSKDDNHGHLVSGSRSTEKDPEEKGRHGHCATSDHGGSSIKA</sequence>
<dbReference type="Proteomes" id="UP000814128">
    <property type="component" value="Unassembled WGS sequence"/>
</dbReference>
<accession>A0ACB8Q7D9</accession>
<protein>
    <submittedName>
        <fullName evidence="1">Uncharacterized protein</fullName>
    </submittedName>
</protein>
<gene>
    <name evidence="1" type="ORF">K488DRAFT_74444</name>
</gene>
<dbReference type="EMBL" id="MU273881">
    <property type="protein sequence ID" value="KAI0027555.1"/>
    <property type="molecule type" value="Genomic_DNA"/>
</dbReference>
<keyword evidence="2" id="KW-1185">Reference proteome</keyword>
<reference evidence="1" key="2">
    <citation type="journal article" date="2022" name="New Phytol.">
        <title>Evolutionary transition to the ectomycorrhizal habit in the genomes of a hyperdiverse lineage of mushroom-forming fungi.</title>
        <authorList>
            <person name="Looney B."/>
            <person name="Miyauchi S."/>
            <person name="Morin E."/>
            <person name="Drula E."/>
            <person name="Courty P.E."/>
            <person name="Kohler A."/>
            <person name="Kuo A."/>
            <person name="LaButti K."/>
            <person name="Pangilinan J."/>
            <person name="Lipzen A."/>
            <person name="Riley R."/>
            <person name="Andreopoulos W."/>
            <person name="He G."/>
            <person name="Johnson J."/>
            <person name="Nolan M."/>
            <person name="Tritt A."/>
            <person name="Barry K.W."/>
            <person name="Grigoriev I.V."/>
            <person name="Nagy L.G."/>
            <person name="Hibbett D."/>
            <person name="Henrissat B."/>
            <person name="Matheny P.B."/>
            <person name="Labbe J."/>
            <person name="Martin F.M."/>
        </authorList>
    </citation>
    <scope>NUCLEOTIDE SEQUENCE</scope>
    <source>
        <strain evidence="1">EC-137</strain>
    </source>
</reference>
<name>A0ACB8Q7D9_9AGAM</name>